<feature type="transmembrane region" description="Helical" evidence="7">
    <location>
        <begin position="279"/>
        <end position="297"/>
    </location>
</feature>
<evidence type="ECO:0000256" key="7">
    <source>
        <dbReference type="RuleBase" id="RU363032"/>
    </source>
</evidence>
<dbReference type="CDD" id="cd06261">
    <property type="entry name" value="TM_PBP2"/>
    <property type="match status" value="1"/>
</dbReference>
<dbReference type="Proteomes" id="UP001241603">
    <property type="component" value="Unassembled WGS sequence"/>
</dbReference>
<dbReference type="EMBL" id="JAUSVO010000002">
    <property type="protein sequence ID" value="MDQ0437365.1"/>
    <property type="molecule type" value="Genomic_DNA"/>
</dbReference>
<dbReference type="RefSeq" id="WP_266348292.1">
    <property type="nucleotide sequence ID" value="NZ_JAPKNG010000002.1"/>
</dbReference>
<feature type="transmembrane region" description="Helical" evidence="7">
    <location>
        <begin position="85"/>
        <end position="107"/>
    </location>
</feature>
<comment type="similarity">
    <text evidence="7">Belongs to the binding-protein-dependent transport system permease family.</text>
</comment>
<evidence type="ECO:0000259" key="8">
    <source>
        <dbReference type="PROSITE" id="PS50928"/>
    </source>
</evidence>
<feature type="transmembrane region" description="Helical" evidence="7">
    <location>
        <begin position="28"/>
        <end position="50"/>
    </location>
</feature>
<dbReference type="Gene3D" id="1.10.3720.10">
    <property type="entry name" value="MetI-like"/>
    <property type="match status" value="1"/>
</dbReference>
<evidence type="ECO:0000256" key="4">
    <source>
        <dbReference type="ARBA" id="ARBA00022692"/>
    </source>
</evidence>
<feature type="transmembrane region" description="Helical" evidence="7">
    <location>
        <begin position="119"/>
        <end position="139"/>
    </location>
</feature>
<keyword evidence="2 7" id="KW-0813">Transport</keyword>
<organism evidence="9 10">
    <name type="scientific">Kaistia dalseonensis</name>
    <dbReference type="NCBI Taxonomy" id="410840"/>
    <lineage>
        <taxon>Bacteria</taxon>
        <taxon>Pseudomonadati</taxon>
        <taxon>Pseudomonadota</taxon>
        <taxon>Alphaproteobacteria</taxon>
        <taxon>Hyphomicrobiales</taxon>
        <taxon>Kaistiaceae</taxon>
        <taxon>Kaistia</taxon>
    </lineage>
</organism>
<comment type="caution">
    <text evidence="9">The sequence shown here is derived from an EMBL/GenBank/DDBJ whole genome shotgun (WGS) entry which is preliminary data.</text>
</comment>
<feature type="transmembrane region" description="Helical" evidence="7">
    <location>
        <begin position="166"/>
        <end position="192"/>
    </location>
</feature>
<dbReference type="PROSITE" id="PS50928">
    <property type="entry name" value="ABC_TM1"/>
    <property type="match status" value="1"/>
</dbReference>
<evidence type="ECO:0000256" key="1">
    <source>
        <dbReference type="ARBA" id="ARBA00004651"/>
    </source>
</evidence>
<accession>A0ABU0H6G3</accession>
<feature type="domain" description="ABC transmembrane type-1" evidence="8">
    <location>
        <begin position="81"/>
        <end position="292"/>
    </location>
</feature>
<protein>
    <submittedName>
        <fullName evidence="9">Raffinose/stachyose/melibiose transport system permease protein</fullName>
    </submittedName>
</protein>
<dbReference type="PANTHER" id="PTHR30193">
    <property type="entry name" value="ABC TRANSPORTER PERMEASE PROTEIN"/>
    <property type="match status" value="1"/>
</dbReference>
<keyword evidence="5 7" id="KW-1133">Transmembrane helix</keyword>
<dbReference type="InterPro" id="IPR035906">
    <property type="entry name" value="MetI-like_sf"/>
</dbReference>
<evidence type="ECO:0000313" key="9">
    <source>
        <dbReference type="EMBL" id="MDQ0437365.1"/>
    </source>
</evidence>
<evidence type="ECO:0000313" key="10">
    <source>
        <dbReference type="Proteomes" id="UP001241603"/>
    </source>
</evidence>
<dbReference type="PANTHER" id="PTHR30193:SF37">
    <property type="entry name" value="INNER MEMBRANE ABC TRANSPORTER PERMEASE PROTEIN YCJO"/>
    <property type="match status" value="1"/>
</dbReference>
<comment type="subcellular location">
    <subcellularLocation>
        <location evidence="1 7">Cell membrane</location>
        <topology evidence="1 7">Multi-pass membrane protein</topology>
    </subcellularLocation>
</comment>
<sequence length="303" mass="33052">MALASPAAVAIAVPARRPAQRSPYPTWFFLPAAIIYAVLFLVPTLASLFFSLTRWTLFNWTFIGLDNFVQFFREPFLVQGLINTLIYAALTSGLKVVLGLLLAVFLTSEIMARDFLRSVIFFPVLVSTVGVGITFTVLMHPTTGAINETLALFGIKGPGWLTDPRLALISVALVDVWKGLGLATVIYIAGIVSIPQDFYEAAKIDGANAFQRFWNVTLPLARPATITVVILSLIGGLRSFDLIWSMTRGGPGFTSDVLASVIYKQYQAGFYGLSTAGNVVLFILVAIIIVPVSIFLNRKERTP</sequence>
<keyword evidence="6 7" id="KW-0472">Membrane</keyword>
<keyword evidence="10" id="KW-1185">Reference proteome</keyword>
<keyword evidence="4 7" id="KW-0812">Transmembrane</keyword>
<evidence type="ECO:0000256" key="3">
    <source>
        <dbReference type="ARBA" id="ARBA00022475"/>
    </source>
</evidence>
<name>A0ABU0H6G3_9HYPH</name>
<reference evidence="9 10" key="1">
    <citation type="submission" date="2023-07" db="EMBL/GenBank/DDBJ databases">
        <title>Genomic Encyclopedia of Type Strains, Phase IV (KMG-IV): sequencing the most valuable type-strain genomes for metagenomic binning, comparative biology and taxonomic classification.</title>
        <authorList>
            <person name="Goeker M."/>
        </authorList>
    </citation>
    <scope>NUCLEOTIDE SEQUENCE [LARGE SCALE GENOMIC DNA]</scope>
    <source>
        <strain evidence="9 10">B6-8</strain>
    </source>
</reference>
<feature type="transmembrane region" description="Helical" evidence="7">
    <location>
        <begin position="213"/>
        <end position="237"/>
    </location>
</feature>
<dbReference type="InterPro" id="IPR000515">
    <property type="entry name" value="MetI-like"/>
</dbReference>
<evidence type="ECO:0000256" key="6">
    <source>
        <dbReference type="ARBA" id="ARBA00023136"/>
    </source>
</evidence>
<evidence type="ECO:0000256" key="5">
    <source>
        <dbReference type="ARBA" id="ARBA00022989"/>
    </source>
</evidence>
<dbReference type="SUPFAM" id="SSF161098">
    <property type="entry name" value="MetI-like"/>
    <property type="match status" value="1"/>
</dbReference>
<dbReference type="Pfam" id="PF00528">
    <property type="entry name" value="BPD_transp_1"/>
    <property type="match status" value="1"/>
</dbReference>
<dbReference type="InterPro" id="IPR051393">
    <property type="entry name" value="ABC_transporter_permease"/>
</dbReference>
<evidence type="ECO:0000256" key="2">
    <source>
        <dbReference type="ARBA" id="ARBA00022448"/>
    </source>
</evidence>
<gene>
    <name evidence="9" type="ORF">QO014_001750</name>
</gene>
<keyword evidence="3" id="KW-1003">Cell membrane</keyword>
<proteinExistence type="inferred from homology"/>